<keyword evidence="2" id="KW-1185">Reference proteome</keyword>
<dbReference type="PANTHER" id="PTHR28055">
    <property type="entry name" value="ALTERED INHERITANCE OF MITOCHONDRIA PROTEIN 41, MITOCHONDRIAL"/>
    <property type="match status" value="1"/>
</dbReference>
<dbReference type="InterPro" id="IPR042184">
    <property type="entry name" value="YqeY/Aim41_N"/>
</dbReference>
<dbReference type="SUPFAM" id="SSF89095">
    <property type="entry name" value="GatB/YqeY motif"/>
    <property type="match status" value="1"/>
</dbReference>
<dbReference type="Proteomes" id="UP000248330">
    <property type="component" value="Unassembled WGS sequence"/>
</dbReference>
<comment type="caution">
    <text evidence="1">The sequence shown here is derived from an EMBL/GenBank/DDBJ whole genome shotgun (WGS) entry which is preliminary data.</text>
</comment>
<dbReference type="InterPro" id="IPR023168">
    <property type="entry name" value="GatB_Yqey_C_2"/>
</dbReference>
<name>A0A318E814_9GAMM</name>
<dbReference type="Gene3D" id="1.10.10.410">
    <property type="match status" value="1"/>
</dbReference>
<accession>A0A318E814</accession>
<dbReference type="GO" id="GO:0016884">
    <property type="term" value="F:carbon-nitrogen ligase activity, with glutamine as amido-N-donor"/>
    <property type="evidence" value="ECO:0007669"/>
    <property type="project" value="InterPro"/>
</dbReference>
<reference evidence="1 2" key="1">
    <citation type="submission" date="2018-04" db="EMBL/GenBank/DDBJ databases">
        <title>Genomic Encyclopedia of Type Strains, Phase IV (KMG-IV): sequencing the most valuable type-strain genomes for metagenomic binning, comparative biology and taxonomic classification.</title>
        <authorList>
            <person name="Goeker M."/>
        </authorList>
    </citation>
    <scope>NUCLEOTIDE SEQUENCE [LARGE SCALE GENOMIC DNA]</scope>
    <source>
        <strain evidence="1 2">DSM 104150</strain>
    </source>
</reference>
<evidence type="ECO:0000313" key="1">
    <source>
        <dbReference type="EMBL" id="PXV66563.1"/>
    </source>
</evidence>
<evidence type="ECO:0008006" key="3">
    <source>
        <dbReference type="Google" id="ProtNLM"/>
    </source>
</evidence>
<dbReference type="PANTHER" id="PTHR28055:SF1">
    <property type="entry name" value="ALTERED INHERITANCE OF MITOCHONDRIA PROTEIN 41, MITOCHONDRIAL"/>
    <property type="match status" value="1"/>
</dbReference>
<dbReference type="InterPro" id="IPR019004">
    <property type="entry name" value="YqeY/Aim41"/>
</dbReference>
<dbReference type="EMBL" id="QICN01000007">
    <property type="protein sequence ID" value="PXV66563.1"/>
    <property type="molecule type" value="Genomic_DNA"/>
</dbReference>
<dbReference type="InterPro" id="IPR003789">
    <property type="entry name" value="Asn/Gln_tRNA_amidoTrase-B-like"/>
</dbReference>
<protein>
    <recommendedName>
        <fullName evidence="3">Glutamyl-tRNA amidotransferase</fullName>
    </recommendedName>
</protein>
<dbReference type="AlphaFoldDB" id="A0A318E814"/>
<dbReference type="Gene3D" id="1.10.1510.10">
    <property type="entry name" value="Uncharacterised protein YqeY/AIM41 PF09424, N-terminal domain"/>
    <property type="match status" value="1"/>
</dbReference>
<dbReference type="RefSeq" id="WP_110265687.1">
    <property type="nucleotide sequence ID" value="NZ_CAKZQT010000033.1"/>
</dbReference>
<organism evidence="1 2">
    <name type="scientific">Sinimarinibacterium flocculans</name>
    <dbReference type="NCBI Taxonomy" id="985250"/>
    <lineage>
        <taxon>Bacteria</taxon>
        <taxon>Pseudomonadati</taxon>
        <taxon>Pseudomonadota</taxon>
        <taxon>Gammaproteobacteria</taxon>
        <taxon>Nevskiales</taxon>
        <taxon>Nevskiaceae</taxon>
        <taxon>Sinimarinibacterium</taxon>
    </lineage>
</organism>
<proteinExistence type="predicted"/>
<sequence length="148" mass="16190">MSDLKTRITEDVKTAMRAGDKPRLSVLRMLQAELKQREVVDAVELTEAVIHAAVEKMVKQRRDSESQFRNANRTDLADKEAAEIAVLLDYLPQQLSETEVAALIDQAIAETGAAGGKDMGKVMGWIKPKAQGRTDMGKLSGLIKAKLG</sequence>
<evidence type="ECO:0000313" key="2">
    <source>
        <dbReference type="Proteomes" id="UP000248330"/>
    </source>
</evidence>
<gene>
    <name evidence="1" type="ORF">C8D93_107128</name>
</gene>
<dbReference type="Pfam" id="PF09424">
    <property type="entry name" value="YqeY"/>
    <property type="match status" value="1"/>
</dbReference>
<dbReference type="OrthoDB" id="9788127at2"/>